<keyword evidence="4 13" id="KW-0812">Transmembrane</keyword>
<dbReference type="GO" id="GO:0016746">
    <property type="term" value="F:acyltransferase activity"/>
    <property type="evidence" value="ECO:0007669"/>
    <property type="project" value="UniProtKB-KW"/>
</dbReference>
<dbReference type="InterPro" id="IPR044021">
    <property type="entry name" value="CrtO"/>
</dbReference>
<comment type="function">
    <text evidence="12">Catalyzes the acylation of glycosyl-4,4'-diaponeurosporenoate, i.e. the esterification of glucose at the C6'' position with the carboxyl group of the C(15) fatty acid 12-methyltetradecanoic acid, to yield staphyloxanthin. This is the last step in the biosynthesis of this orange pigment, present in most staphylococci strains.</text>
</comment>
<dbReference type="OrthoDB" id="669469at2"/>
<name>A0A4Q4KQ20_9FLAO</name>
<evidence type="ECO:0000256" key="5">
    <source>
        <dbReference type="ARBA" id="ARBA00022729"/>
    </source>
</evidence>
<evidence type="ECO:0000313" key="14">
    <source>
        <dbReference type="EMBL" id="RYM34977.1"/>
    </source>
</evidence>
<dbReference type="EMBL" id="SETE01000002">
    <property type="protein sequence ID" value="RYM34977.1"/>
    <property type="molecule type" value="Genomic_DNA"/>
</dbReference>
<feature type="transmembrane region" description="Helical" evidence="13">
    <location>
        <begin position="61"/>
        <end position="83"/>
    </location>
</feature>
<evidence type="ECO:0000256" key="9">
    <source>
        <dbReference type="ARBA" id="ARBA00023588"/>
    </source>
</evidence>
<dbReference type="Pfam" id="PF18927">
    <property type="entry name" value="CrtO"/>
    <property type="match status" value="1"/>
</dbReference>
<organism evidence="14 15">
    <name type="scientific">Brumimicrobium glaciale</name>
    <dbReference type="NCBI Taxonomy" id="200475"/>
    <lineage>
        <taxon>Bacteria</taxon>
        <taxon>Pseudomonadati</taxon>
        <taxon>Bacteroidota</taxon>
        <taxon>Flavobacteriia</taxon>
        <taxon>Flavobacteriales</taxon>
        <taxon>Crocinitomicaceae</taxon>
        <taxon>Brumimicrobium</taxon>
    </lineage>
</organism>
<dbReference type="GO" id="GO:0005886">
    <property type="term" value="C:plasma membrane"/>
    <property type="evidence" value="ECO:0007669"/>
    <property type="project" value="UniProtKB-SubCell"/>
</dbReference>
<keyword evidence="15" id="KW-1185">Reference proteome</keyword>
<comment type="subcellular location">
    <subcellularLocation>
        <location evidence="1">Cell membrane</location>
        <topology evidence="1">Single-pass membrane protein</topology>
    </subcellularLocation>
</comment>
<comment type="similarity">
    <text evidence="10">Belongs to the acyltransferase CrtO family.</text>
</comment>
<accession>A0A4Q4KQ20</accession>
<sequence length="169" mass="19622">MIELMRILISTEPKEYGFGLTFFFAFLLTLYITGIFAFLGFAYPTNKVLPKSYYKLKNPKILVKISRILGVKYFQMLLMLAFWGTKKNRKKYFNGTKSGLKNFIFQTKQSEFGHFAALIGISILSIILIPRGYYSLVIIMTIINIIGNLYPILLQRLHRVRISKIMVDE</sequence>
<comment type="caution">
    <text evidence="14">The sequence shown here is derived from an EMBL/GenBank/DDBJ whole genome shotgun (WGS) entry which is preliminary data.</text>
</comment>
<proteinExistence type="inferred from homology"/>
<keyword evidence="6 13" id="KW-1133">Transmembrane helix</keyword>
<evidence type="ECO:0000256" key="2">
    <source>
        <dbReference type="ARBA" id="ARBA00022475"/>
    </source>
</evidence>
<keyword evidence="7 13" id="KW-0472">Membrane</keyword>
<evidence type="ECO:0000256" key="8">
    <source>
        <dbReference type="ARBA" id="ARBA00023315"/>
    </source>
</evidence>
<comment type="pathway">
    <text evidence="9">Carotenoid biosynthesis; staphyloxanthin biosynthesis; staphyloxanthin from farnesyl diphosphate: step 5/5.</text>
</comment>
<dbReference type="UniPathway" id="UPA00029">
    <property type="reaction ID" value="UER00560"/>
</dbReference>
<keyword evidence="8" id="KW-0012">Acyltransferase</keyword>
<evidence type="ECO:0000256" key="7">
    <source>
        <dbReference type="ARBA" id="ARBA00023136"/>
    </source>
</evidence>
<keyword evidence="2" id="KW-1003">Cell membrane</keyword>
<feature type="transmembrane region" description="Helical" evidence="13">
    <location>
        <begin position="135"/>
        <end position="154"/>
    </location>
</feature>
<gene>
    <name evidence="14" type="ORF">ERX46_06275</name>
</gene>
<evidence type="ECO:0000256" key="4">
    <source>
        <dbReference type="ARBA" id="ARBA00022692"/>
    </source>
</evidence>
<dbReference type="Proteomes" id="UP000293952">
    <property type="component" value="Unassembled WGS sequence"/>
</dbReference>
<feature type="transmembrane region" description="Helical" evidence="13">
    <location>
        <begin position="20"/>
        <end position="41"/>
    </location>
</feature>
<evidence type="ECO:0000256" key="11">
    <source>
        <dbReference type="ARBA" id="ARBA00023667"/>
    </source>
</evidence>
<evidence type="ECO:0000256" key="3">
    <source>
        <dbReference type="ARBA" id="ARBA00022679"/>
    </source>
</evidence>
<feature type="transmembrane region" description="Helical" evidence="13">
    <location>
        <begin position="112"/>
        <end position="129"/>
    </location>
</feature>
<evidence type="ECO:0000256" key="6">
    <source>
        <dbReference type="ARBA" id="ARBA00022989"/>
    </source>
</evidence>
<evidence type="ECO:0000256" key="13">
    <source>
        <dbReference type="SAM" id="Phobius"/>
    </source>
</evidence>
<dbReference type="AlphaFoldDB" id="A0A4Q4KQ20"/>
<reference evidence="14 15" key="1">
    <citation type="submission" date="2019-02" db="EMBL/GenBank/DDBJ databases">
        <title>Genome sequence of the sea-ice species Brumimicrobium glaciale.</title>
        <authorList>
            <person name="Bowman J.P."/>
        </authorList>
    </citation>
    <scope>NUCLEOTIDE SEQUENCE [LARGE SCALE GENOMIC DNA]</scope>
    <source>
        <strain evidence="14 15">IC156</strain>
    </source>
</reference>
<evidence type="ECO:0000313" key="15">
    <source>
        <dbReference type="Proteomes" id="UP000293952"/>
    </source>
</evidence>
<keyword evidence="5" id="KW-0732">Signal</keyword>
<evidence type="ECO:0000256" key="10">
    <source>
        <dbReference type="ARBA" id="ARBA00023603"/>
    </source>
</evidence>
<keyword evidence="3" id="KW-0808">Transferase</keyword>
<protein>
    <recommendedName>
        <fullName evidence="11">Glycosyl-4,4'-diaponeurosporenoate acyltransferase</fullName>
    </recommendedName>
</protein>
<evidence type="ECO:0000256" key="1">
    <source>
        <dbReference type="ARBA" id="ARBA00004162"/>
    </source>
</evidence>
<evidence type="ECO:0000256" key="12">
    <source>
        <dbReference type="ARBA" id="ARBA00025324"/>
    </source>
</evidence>